<name>A0ABV0EIE3_9ENTE</name>
<gene>
    <name evidence="1" type="ORF">JZO67_000267</name>
</gene>
<reference evidence="1 2" key="1">
    <citation type="submission" date="2021-03" db="EMBL/GenBank/DDBJ databases">
        <authorList>
            <person name="Gilmore M.S."/>
            <person name="Schwartzman J."/>
            <person name="Van Tyne D."/>
            <person name="Martin M."/>
            <person name="Earl A.M."/>
            <person name="Manson A.L."/>
            <person name="Straub T."/>
            <person name="Salamzade R."/>
            <person name="Saavedra J."/>
            <person name="Lebreton F."/>
            <person name="Prichula J."/>
            <person name="Schaufler K."/>
            <person name="Gaca A."/>
            <person name="Sgardioli B."/>
            <person name="Wagenaar J."/>
            <person name="Strong T."/>
        </authorList>
    </citation>
    <scope>NUCLEOTIDE SEQUENCE [LARGE SCALE GENOMIC DNA]</scope>
    <source>
        <strain evidence="1 2">665A</strain>
    </source>
</reference>
<accession>A0ABV0EIE3</accession>
<dbReference type="RefSeq" id="WP_207704146.1">
    <property type="nucleotide sequence ID" value="NZ_JAFREL020000001.1"/>
</dbReference>
<proteinExistence type="predicted"/>
<comment type="caution">
    <text evidence="1">The sequence shown here is derived from an EMBL/GenBank/DDBJ whole genome shotgun (WGS) entry which is preliminary data.</text>
</comment>
<dbReference type="Proteomes" id="UP000664357">
    <property type="component" value="Unassembled WGS sequence"/>
</dbReference>
<organism evidence="1 2">
    <name type="scientific">Candidatus Enterococcus ferrettii</name>
    <dbReference type="NCBI Taxonomy" id="2815324"/>
    <lineage>
        <taxon>Bacteria</taxon>
        <taxon>Bacillati</taxon>
        <taxon>Bacillota</taxon>
        <taxon>Bacilli</taxon>
        <taxon>Lactobacillales</taxon>
        <taxon>Enterococcaceae</taxon>
        <taxon>Enterococcus</taxon>
    </lineage>
</organism>
<keyword evidence="2" id="KW-1185">Reference proteome</keyword>
<evidence type="ECO:0000313" key="2">
    <source>
        <dbReference type="Proteomes" id="UP000664357"/>
    </source>
</evidence>
<sequence>MSNEKKTMTQRKSNKSVKTAVLLFGAVLLTTSLLGGTLAKYTGTIGEASDSARVAKWNVNEKMEPFDLFANSYVSKAGGNIPGTNEPVTVKGEGTTKVIAPGTQGEAIIKVDDTITASEVAYKYNFIIDAEDMDGTNPVTDVIPFYRNGNEKIPTTPTTAIKGWNVDKKASNSFDAWLPLEFKVTQGASTILYDGFTKGDDGAAQVKELRKALTSVESGVIYPQSTSADISNILKNSSVKIEWRWQFDRNKDDQDTQLGLNANGTGNEVPNFVIKIAAAKTQVD</sequence>
<dbReference type="EMBL" id="JAFREL020000001">
    <property type="protein sequence ID" value="MEO1768356.1"/>
    <property type="molecule type" value="Genomic_DNA"/>
</dbReference>
<protein>
    <submittedName>
        <fullName evidence="1">Uncharacterized protein</fullName>
    </submittedName>
</protein>
<reference evidence="1 2" key="2">
    <citation type="submission" date="2024-02" db="EMBL/GenBank/DDBJ databases">
        <title>The Genome Sequence of Enterococcus sp. DIV0159.</title>
        <authorList>
            <person name="Earl A."/>
            <person name="Manson A."/>
            <person name="Gilmore M."/>
            <person name="Sanders J."/>
            <person name="Shea T."/>
            <person name="Howe W."/>
            <person name="Livny J."/>
            <person name="Cuomo C."/>
            <person name="Neafsey D."/>
            <person name="Birren B."/>
        </authorList>
    </citation>
    <scope>NUCLEOTIDE SEQUENCE [LARGE SCALE GENOMIC DNA]</scope>
    <source>
        <strain evidence="1 2">665A</strain>
    </source>
</reference>
<evidence type="ECO:0000313" key="1">
    <source>
        <dbReference type="EMBL" id="MEO1768356.1"/>
    </source>
</evidence>